<name>A0A2M7BD63_9BACT</name>
<dbReference type="EMBL" id="PEVC01000036">
    <property type="protein sequence ID" value="PIV01000.1"/>
    <property type="molecule type" value="Genomic_DNA"/>
</dbReference>
<evidence type="ECO:0000313" key="4">
    <source>
        <dbReference type="Proteomes" id="UP000229631"/>
    </source>
</evidence>
<evidence type="ECO:0000313" key="3">
    <source>
        <dbReference type="EMBL" id="PIV01000.1"/>
    </source>
</evidence>
<feature type="coiled-coil region" evidence="1">
    <location>
        <begin position="56"/>
        <end position="83"/>
    </location>
</feature>
<evidence type="ECO:0000256" key="1">
    <source>
        <dbReference type="SAM" id="Coils"/>
    </source>
</evidence>
<keyword evidence="2" id="KW-1133">Transmembrane helix</keyword>
<feature type="transmembrane region" description="Helical" evidence="2">
    <location>
        <begin position="31"/>
        <end position="49"/>
    </location>
</feature>
<keyword evidence="2" id="KW-0472">Membrane</keyword>
<dbReference type="GO" id="GO:0043107">
    <property type="term" value="P:type IV pilus-dependent motility"/>
    <property type="evidence" value="ECO:0007669"/>
    <property type="project" value="InterPro"/>
</dbReference>
<organism evidence="3 4">
    <name type="scientific">Candidatus Shapirobacteria bacterium CG03_land_8_20_14_0_80_39_12</name>
    <dbReference type="NCBI Taxonomy" id="1974879"/>
    <lineage>
        <taxon>Bacteria</taxon>
        <taxon>Candidatus Shapironibacteriota</taxon>
    </lineage>
</organism>
<keyword evidence="1" id="KW-0175">Coiled coil</keyword>
<dbReference type="AlphaFoldDB" id="A0A2M7BD63"/>
<proteinExistence type="predicted"/>
<comment type="caution">
    <text evidence="3">The sequence shown here is derived from an EMBL/GenBank/DDBJ whole genome shotgun (WGS) entry which is preliminary data.</text>
</comment>
<sequence length="215" mass="24224">MDTEAKKEFLHYRRYFTNLGRLGQRLPIRSFSWLSFTILTVTFFALAAIKPTLVTIAQLTKEIKDKTEASQKLQQKINALVAAQKVYAKNINRLPLLDEVLPKKNEFPQIAVFLEGLASSSGVELRSLDFEKVFAKKTISADNKDLNLSSTLLSISLGVAGEYPNLKEFLKGIETSRRVIKVESISFSQSKKAEIWELSLQFTGNAFFAEIAEVK</sequence>
<keyword evidence="2" id="KW-0812">Transmembrane</keyword>
<reference evidence="4" key="1">
    <citation type="submission" date="2017-09" db="EMBL/GenBank/DDBJ databases">
        <title>Depth-based differentiation of microbial function through sediment-hosted aquifers and enrichment of novel symbionts in the deep terrestrial subsurface.</title>
        <authorList>
            <person name="Probst A.J."/>
            <person name="Ladd B."/>
            <person name="Jarett J.K."/>
            <person name="Geller-Mcgrath D.E."/>
            <person name="Sieber C.M.K."/>
            <person name="Emerson J.B."/>
            <person name="Anantharaman K."/>
            <person name="Thomas B.C."/>
            <person name="Malmstrom R."/>
            <person name="Stieglmeier M."/>
            <person name="Klingl A."/>
            <person name="Woyke T."/>
            <person name="Ryan C.M."/>
            <person name="Banfield J.F."/>
        </authorList>
    </citation>
    <scope>NUCLEOTIDE SEQUENCE [LARGE SCALE GENOMIC DNA]</scope>
</reference>
<dbReference type="GO" id="GO:0043683">
    <property type="term" value="P:type IV pilus assembly"/>
    <property type="evidence" value="ECO:0007669"/>
    <property type="project" value="InterPro"/>
</dbReference>
<dbReference type="Gene3D" id="3.30.70.60">
    <property type="match status" value="1"/>
</dbReference>
<accession>A0A2M7BD63</accession>
<evidence type="ECO:0000256" key="2">
    <source>
        <dbReference type="SAM" id="Phobius"/>
    </source>
</evidence>
<gene>
    <name evidence="3" type="ORF">COS54_01910</name>
</gene>
<dbReference type="InterPro" id="IPR014717">
    <property type="entry name" value="Transl_elong_EF1B/ribsomal_bS6"/>
</dbReference>
<protein>
    <submittedName>
        <fullName evidence="3">Uncharacterized protein</fullName>
    </submittedName>
</protein>
<dbReference type="Pfam" id="PF04350">
    <property type="entry name" value="PilO"/>
    <property type="match status" value="1"/>
</dbReference>
<dbReference type="Proteomes" id="UP000229631">
    <property type="component" value="Unassembled WGS sequence"/>
</dbReference>
<dbReference type="InterPro" id="IPR007445">
    <property type="entry name" value="PilO"/>
</dbReference>